<accession>X0TPA5</accession>
<name>X0TPA5_9ZZZZ</name>
<dbReference type="AlphaFoldDB" id="X0TPA5"/>
<dbReference type="EMBL" id="BARS01017176">
    <property type="protein sequence ID" value="GAF95059.1"/>
    <property type="molecule type" value="Genomic_DNA"/>
</dbReference>
<proteinExistence type="predicted"/>
<reference evidence="1" key="1">
    <citation type="journal article" date="2014" name="Front. Microbiol.">
        <title>High frequency of phylogenetically diverse reductive dehalogenase-homologous genes in deep subseafloor sedimentary metagenomes.</title>
        <authorList>
            <person name="Kawai M."/>
            <person name="Futagami T."/>
            <person name="Toyoda A."/>
            <person name="Takaki Y."/>
            <person name="Nishi S."/>
            <person name="Hori S."/>
            <person name="Arai W."/>
            <person name="Tsubouchi T."/>
            <person name="Morono Y."/>
            <person name="Uchiyama I."/>
            <person name="Ito T."/>
            <person name="Fujiyama A."/>
            <person name="Inagaki F."/>
            <person name="Takami H."/>
        </authorList>
    </citation>
    <scope>NUCLEOTIDE SEQUENCE</scope>
    <source>
        <strain evidence="1">Expedition CK06-06</strain>
    </source>
</reference>
<protein>
    <submittedName>
        <fullName evidence="1">Uncharacterized protein</fullName>
    </submittedName>
</protein>
<evidence type="ECO:0000313" key="1">
    <source>
        <dbReference type="EMBL" id="GAF95059.1"/>
    </source>
</evidence>
<organism evidence="1">
    <name type="scientific">marine sediment metagenome</name>
    <dbReference type="NCBI Taxonomy" id="412755"/>
    <lineage>
        <taxon>unclassified sequences</taxon>
        <taxon>metagenomes</taxon>
        <taxon>ecological metagenomes</taxon>
    </lineage>
</organism>
<comment type="caution">
    <text evidence="1">The sequence shown here is derived from an EMBL/GenBank/DDBJ whole genome shotgun (WGS) entry which is preliminary data.</text>
</comment>
<gene>
    <name evidence="1" type="ORF">S01H1_28136</name>
</gene>
<sequence length="80" mass="9360">MHLGDQAQTMLSGRARRITHSLLVRLDPSRAVSRSRHDRHASYAIISDSDADGADYYRRYRCDRCDAELPQEIMDRIRER</sequence>